<feature type="binding site" evidence="16">
    <location>
        <begin position="10"/>
        <end position="15"/>
    </location>
    <ligand>
        <name>CDP</name>
        <dbReference type="ChEBI" id="CHEBI:58069"/>
    </ligand>
</feature>
<gene>
    <name evidence="16" type="primary">ribK</name>
    <name evidence="18" type="ORF">MBCUR_07840</name>
</gene>
<keyword evidence="6 16" id="KW-0288">FMN</keyword>
<protein>
    <recommendedName>
        <fullName evidence="4 16">Riboflavin kinase</fullName>
        <shortName evidence="16">RFK</shortName>
        <ecNumber evidence="3 16">2.7.1.161</ecNumber>
    </recommendedName>
    <alternativeName>
        <fullName evidence="13 16">CTP-dependent riboflavin kinase</fullName>
    </alternativeName>
    <alternativeName>
        <fullName evidence="14 16">CTP:riboflavin 5'-phosphotransferase</fullName>
    </alternativeName>
    <alternativeName>
        <fullName evidence="12 16">Flavokinase</fullName>
    </alternativeName>
</protein>
<name>A0A166BAW1_9EURY</name>
<evidence type="ECO:0000256" key="7">
    <source>
        <dbReference type="ARBA" id="ARBA00022679"/>
    </source>
</evidence>
<evidence type="ECO:0000256" key="13">
    <source>
        <dbReference type="ARBA" id="ARBA00030544"/>
    </source>
</evidence>
<evidence type="ECO:0000256" key="8">
    <source>
        <dbReference type="ARBA" id="ARBA00022723"/>
    </source>
</evidence>
<keyword evidence="8 16" id="KW-0479">Metal-binding</keyword>
<evidence type="ECO:0000256" key="1">
    <source>
        <dbReference type="ARBA" id="ARBA00005219"/>
    </source>
</evidence>
<dbReference type="GO" id="GO:0009231">
    <property type="term" value="P:riboflavin biosynthetic process"/>
    <property type="evidence" value="ECO:0007669"/>
    <property type="project" value="InterPro"/>
</dbReference>
<feature type="binding site" evidence="16">
    <location>
        <position position="39"/>
    </location>
    <ligand>
        <name>Mg(2+)</name>
        <dbReference type="ChEBI" id="CHEBI:18420"/>
    </ligand>
</feature>
<evidence type="ECO:0000256" key="14">
    <source>
        <dbReference type="ARBA" id="ARBA00033116"/>
    </source>
</evidence>
<evidence type="ECO:0000256" key="3">
    <source>
        <dbReference type="ARBA" id="ARBA00011987"/>
    </source>
</evidence>
<dbReference type="HAMAP" id="MF_01285">
    <property type="entry name" value="Riboflavin_kinase"/>
    <property type="match status" value="1"/>
</dbReference>
<keyword evidence="9 16" id="KW-0547">Nucleotide-binding</keyword>
<dbReference type="AlphaFoldDB" id="A0A166BAW1"/>
<keyword evidence="7 16" id="KW-0808">Transferase</keyword>
<dbReference type="InterPro" id="IPR023470">
    <property type="entry name" value="Riboflavin_kinase_archaeal"/>
</dbReference>
<evidence type="ECO:0000256" key="16">
    <source>
        <dbReference type="HAMAP-Rule" id="MF_01285"/>
    </source>
</evidence>
<keyword evidence="10 16" id="KW-0418">Kinase</keyword>
<dbReference type="PANTHER" id="PTHR40706">
    <property type="entry name" value="RIBOFLAVIN KINASE"/>
    <property type="match status" value="1"/>
</dbReference>
<dbReference type="RefSeq" id="WP_067090483.1">
    <property type="nucleotide sequence ID" value="NZ_LWMV01000156.1"/>
</dbReference>
<dbReference type="InterPro" id="IPR039063">
    <property type="entry name" value="RibK_CTP-dep"/>
</dbReference>
<evidence type="ECO:0000256" key="2">
    <source>
        <dbReference type="ARBA" id="ARBA00006428"/>
    </source>
</evidence>
<evidence type="ECO:0000256" key="12">
    <source>
        <dbReference type="ARBA" id="ARBA00029789"/>
    </source>
</evidence>
<feature type="binding site" evidence="16">
    <location>
        <position position="93"/>
    </location>
    <ligand>
        <name>FMN</name>
        <dbReference type="ChEBI" id="CHEBI:58210"/>
    </ligand>
</feature>
<feature type="binding site" evidence="16">
    <location>
        <position position="101"/>
    </location>
    <ligand>
        <name>FMN</name>
        <dbReference type="ChEBI" id="CHEBI:58210"/>
    </ligand>
</feature>
<reference evidence="18 19" key="1">
    <citation type="submission" date="2016-04" db="EMBL/GenBank/DDBJ databases">
        <title>Genome sequence of Methanobrevibacter curvatus DSM 11111.</title>
        <authorList>
            <person name="Poehlein A."/>
            <person name="Seedorf H."/>
            <person name="Daniel R."/>
        </authorList>
    </citation>
    <scope>NUCLEOTIDE SEQUENCE [LARGE SCALE GENOMIC DNA]</scope>
    <source>
        <strain evidence="18 19">DSM 11111</strain>
    </source>
</reference>
<evidence type="ECO:0000256" key="10">
    <source>
        <dbReference type="ARBA" id="ARBA00022777"/>
    </source>
</evidence>
<dbReference type="Gene3D" id="2.40.30.30">
    <property type="entry name" value="Riboflavin kinase-like"/>
    <property type="match status" value="1"/>
</dbReference>
<comment type="similarity">
    <text evidence="2 16">Belongs to the archaeal riboflavin kinase family.</text>
</comment>
<feature type="domain" description="Riboflavin kinase" evidence="17">
    <location>
        <begin position="7"/>
        <end position="124"/>
    </location>
</feature>
<evidence type="ECO:0000256" key="15">
    <source>
        <dbReference type="ARBA" id="ARBA00047857"/>
    </source>
</evidence>
<dbReference type="PANTHER" id="PTHR40706:SF1">
    <property type="entry name" value="RIBOFLAVIN KINASE"/>
    <property type="match status" value="1"/>
</dbReference>
<dbReference type="InterPro" id="IPR023602">
    <property type="entry name" value="Riboflavin_kinase_CTP-dep"/>
</dbReference>
<evidence type="ECO:0000256" key="4">
    <source>
        <dbReference type="ARBA" id="ARBA00017394"/>
    </source>
</evidence>
<comment type="caution">
    <text evidence="16">Lacks conserved residue(s) required for the propagation of feature annotation.</text>
</comment>
<accession>A0A166BAW1</accession>
<dbReference type="SUPFAM" id="SSF82114">
    <property type="entry name" value="Riboflavin kinase-like"/>
    <property type="match status" value="1"/>
</dbReference>
<dbReference type="Proteomes" id="UP000077245">
    <property type="component" value="Unassembled WGS sequence"/>
</dbReference>
<dbReference type="InterPro" id="IPR023465">
    <property type="entry name" value="Riboflavin_kinase_dom_sf"/>
</dbReference>
<dbReference type="GO" id="GO:0000287">
    <property type="term" value="F:magnesium ion binding"/>
    <property type="evidence" value="ECO:0007669"/>
    <property type="project" value="UniProtKB-UniRule"/>
</dbReference>
<evidence type="ECO:0000256" key="9">
    <source>
        <dbReference type="ARBA" id="ARBA00022741"/>
    </source>
</evidence>
<dbReference type="STRING" id="49547.MBCUR_07840"/>
<evidence type="ECO:0000256" key="5">
    <source>
        <dbReference type="ARBA" id="ARBA00022630"/>
    </source>
</evidence>
<keyword evidence="19" id="KW-1185">Reference proteome</keyword>
<keyword evidence="11 16" id="KW-0460">Magnesium</keyword>
<comment type="function">
    <text evidence="16">Catalyzes the CTP-dependent phosphorylation of riboflavin (vitamin B2) to form flavin mononucleotide (FMN).</text>
</comment>
<comment type="catalytic activity">
    <reaction evidence="15 16">
        <text>riboflavin + CTP = CDP + FMN + H(+)</text>
        <dbReference type="Rhea" id="RHEA:25021"/>
        <dbReference type="ChEBI" id="CHEBI:15378"/>
        <dbReference type="ChEBI" id="CHEBI:37563"/>
        <dbReference type="ChEBI" id="CHEBI:57986"/>
        <dbReference type="ChEBI" id="CHEBI:58069"/>
        <dbReference type="ChEBI" id="CHEBI:58210"/>
        <dbReference type="EC" id="2.7.1.161"/>
    </reaction>
</comment>
<comment type="caution">
    <text evidence="18">The sequence shown here is derived from an EMBL/GenBank/DDBJ whole genome shotgun (WGS) entry which is preliminary data.</text>
</comment>
<dbReference type="EMBL" id="LWMV01000156">
    <property type="protein sequence ID" value="KZX13096.1"/>
    <property type="molecule type" value="Genomic_DNA"/>
</dbReference>
<evidence type="ECO:0000259" key="17">
    <source>
        <dbReference type="Pfam" id="PF01982"/>
    </source>
</evidence>
<organism evidence="18 19">
    <name type="scientific">Methanobrevibacter curvatus</name>
    <dbReference type="NCBI Taxonomy" id="49547"/>
    <lineage>
        <taxon>Archaea</taxon>
        <taxon>Methanobacteriati</taxon>
        <taxon>Methanobacteriota</taxon>
        <taxon>Methanomada group</taxon>
        <taxon>Methanobacteria</taxon>
        <taxon>Methanobacteriales</taxon>
        <taxon>Methanobacteriaceae</taxon>
        <taxon>Methanobrevibacter</taxon>
    </lineage>
</organism>
<keyword evidence="5 16" id="KW-0285">Flavoprotein</keyword>
<dbReference type="OrthoDB" id="30955at2157"/>
<evidence type="ECO:0000313" key="18">
    <source>
        <dbReference type="EMBL" id="KZX13096.1"/>
    </source>
</evidence>
<dbReference type="GO" id="GO:0009398">
    <property type="term" value="P:FMN biosynthetic process"/>
    <property type="evidence" value="ECO:0007669"/>
    <property type="project" value="UniProtKB-UniRule"/>
</dbReference>
<evidence type="ECO:0000256" key="11">
    <source>
        <dbReference type="ARBA" id="ARBA00022842"/>
    </source>
</evidence>
<proteinExistence type="inferred from homology"/>
<feature type="binding site" evidence="16">
    <location>
        <position position="41"/>
    </location>
    <ligand>
        <name>Mg(2+)</name>
        <dbReference type="ChEBI" id="CHEBI:18420"/>
    </ligand>
</feature>
<evidence type="ECO:0000313" key="19">
    <source>
        <dbReference type="Proteomes" id="UP000077245"/>
    </source>
</evidence>
<dbReference type="EC" id="2.7.1.161" evidence="3 16"/>
<comment type="cofactor">
    <cofactor evidence="16">
        <name>Mg(2+)</name>
        <dbReference type="ChEBI" id="CHEBI:18420"/>
    </cofactor>
    <text evidence="16">Binds 1 Mg(2+) ion per subunit.</text>
</comment>
<dbReference type="Pfam" id="PF01982">
    <property type="entry name" value="CTP-dep_RFKase"/>
    <property type="match status" value="1"/>
</dbReference>
<feature type="binding site" evidence="16">
    <location>
        <begin position="106"/>
        <end position="109"/>
    </location>
    <ligand>
        <name>CDP</name>
        <dbReference type="ChEBI" id="CHEBI:58069"/>
    </ligand>
</feature>
<dbReference type="GO" id="GO:0008531">
    <property type="term" value="F:riboflavin kinase activity"/>
    <property type="evidence" value="ECO:0007669"/>
    <property type="project" value="InterPro"/>
</dbReference>
<dbReference type="GO" id="GO:0000166">
    <property type="term" value="F:nucleotide binding"/>
    <property type="evidence" value="ECO:0007669"/>
    <property type="project" value="UniProtKB-UniRule"/>
</dbReference>
<dbReference type="PATRIC" id="fig|49547.3.peg.849"/>
<sequence>MEITGKITTGLGKGAYFIGMDFYKNKFNEKLGFTPYSGTLNIILDEKYLDEIVELKNEHSILIKGENDHGSVRFIKAILNDKIEGAIVFPDKTVHEENYLEFIALQELRKTLKLSDNEEVKLKILL</sequence>
<evidence type="ECO:0000256" key="6">
    <source>
        <dbReference type="ARBA" id="ARBA00022643"/>
    </source>
</evidence>
<comment type="pathway">
    <text evidence="1 16">Cofactor biosynthesis; FMN biosynthesis; FMN from riboflavin (CTP route): step 1/1.</text>
</comment>
<dbReference type="UniPathway" id="UPA00276">
    <property type="reaction ID" value="UER00929"/>
</dbReference>